<dbReference type="SUPFAM" id="SSF54427">
    <property type="entry name" value="NTF2-like"/>
    <property type="match status" value="1"/>
</dbReference>
<dbReference type="Gene3D" id="3.10.450.50">
    <property type="match status" value="1"/>
</dbReference>
<dbReference type="RefSeq" id="WP_062953093.1">
    <property type="nucleotide sequence ID" value="NZ_LPVY01000022.1"/>
</dbReference>
<protein>
    <recommendedName>
        <fullName evidence="3">DUF4440 domain-containing protein</fullName>
    </recommendedName>
</protein>
<sequence length="164" mass="18856">MSNRTFQSPFPADDADRNQIWEMLVPRDIAAFVAADWSMVEDDFKADGFYAIDACKSDDPDDWKMMFPDLAAYRDEWLRQAIAAQEIDYAEDLFDGVFRATDLSKIDITGNRALVRKHFNGTIKKADGSTDRLLWKTHYYCEKQPDGKWLITGFTGYLPNHDPA</sequence>
<dbReference type="OrthoDB" id="5817554at2"/>
<reference evidence="1 2" key="1">
    <citation type="submission" date="2015-12" db="EMBL/GenBank/DDBJ databases">
        <title>Genome sequence of Thalassospira lucentensis MCCC 1A02072.</title>
        <authorList>
            <person name="Lu L."/>
            <person name="Lai Q."/>
            <person name="Shao Z."/>
            <person name="Qian P."/>
        </authorList>
    </citation>
    <scope>NUCLEOTIDE SEQUENCE [LARGE SCALE GENOMIC DNA]</scope>
    <source>
        <strain evidence="1 2">MCCC 1A02072</strain>
    </source>
</reference>
<evidence type="ECO:0000313" key="2">
    <source>
        <dbReference type="Proteomes" id="UP000076335"/>
    </source>
</evidence>
<dbReference type="EMBL" id="LPVY01000022">
    <property type="protein sequence ID" value="KZB61785.1"/>
    <property type="molecule type" value="Genomic_DNA"/>
</dbReference>
<accession>A0A154L1F3</accession>
<dbReference type="InterPro" id="IPR032710">
    <property type="entry name" value="NTF2-like_dom_sf"/>
</dbReference>
<dbReference type="Proteomes" id="UP000076335">
    <property type="component" value="Unassembled WGS sequence"/>
</dbReference>
<evidence type="ECO:0008006" key="3">
    <source>
        <dbReference type="Google" id="ProtNLM"/>
    </source>
</evidence>
<proteinExistence type="predicted"/>
<organism evidence="1 2">
    <name type="scientific">Thalassospira lucentensis</name>
    <dbReference type="NCBI Taxonomy" id="168935"/>
    <lineage>
        <taxon>Bacteria</taxon>
        <taxon>Pseudomonadati</taxon>
        <taxon>Pseudomonadota</taxon>
        <taxon>Alphaproteobacteria</taxon>
        <taxon>Rhodospirillales</taxon>
        <taxon>Thalassospiraceae</taxon>
        <taxon>Thalassospira</taxon>
    </lineage>
</organism>
<comment type="caution">
    <text evidence="1">The sequence shown here is derived from an EMBL/GenBank/DDBJ whole genome shotgun (WGS) entry which is preliminary data.</text>
</comment>
<dbReference type="AlphaFoldDB" id="A0A154L1F3"/>
<evidence type="ECO:0000313" key="1">
    <source>
        <dbReference type="EMBL" id="KZB61785.1"/>
    </source>
</evidence>
<gene>
    <name evidence="1" type="ORF">AUP42_05930</name>
</gene>
<name>A0A154L1F3_9PROT</name>